<dbReference type="EMBL" id="JBHSWB010000002">
    <property type="protein sequence ID" value="MFC6663113.1"/>
    <property type="molecule type" value="Genomic_DNA"/>
</dbReference>
<comment type="caution">
    <text evidence="1">The sequence shown here is derived from an EMBL/GenBank/DDBJ whole genome shotgun (WGS) entry which is preliminary data.</text>
</comment>
<dbReference type="Proteomes" id="UP001596317">
    <property type="component" value="Unassembled WGS sequence"/>
</dbReference>
<reference evidence="2" key="1">
    <citation type="journal article" date="2019" name="Int. J. Syst. Evol. Microbiol.">
        <title>The Global Catalogue of Microorganisms (GCM) 10K type strain sequencing project: providing services to taxonomists for standard genome sequencing and annotation.</title>
        <authorList>
            <consortium name="The Broad Institute Genomics Platform"/>
            <consortium name="The Broad Institute Genome Sequencing Center for Infectious Disease"/>
            <person name="Wu L."/>
            <person name="Ma J."/>
        </authorList>
    </citation>
    <scope>NUCLEOTIDE SEQUENCE [LARGE SCALE GENOMIC DNA]</scope>
    <source>
        <strain evidence="2">CCUG 63830</strain>
    </source>
</reference>
<keyword evidence="2" id="KW-1185">Reference proteome</keyword>
<evidence type="ECO:0000313" key="2">
    <source>
        <dbReference type="Proteomes" id="UP001596317"/>
    </source>
</evidence>
<sequence length="329" mass="36460">MQAPGASPSCQPRELPISATLATRPFTCTCERRAVLELARTGRGQWKVQELQTTPVQREAHNLIAHALFMGQVERNRTERRPTVRAADPSSANMVEAFQNAHHHFRQAALQLVQGHIAAAQREAERALAADAAYQAHARVVARQRTGGVRTGRWQNGETFWLMLPVPPPGQFGAPPQPPVPTRFRFQFLAVWGTALAPPAEGSAVATVGSNTVEVLNGPDIERQSGVPVGPDGWRQLIGLLTRFEGGKPGQAPDPLELIWRSEDGKLKLRQHIKTRYPRAVLALEALRRTLVPAPVYKGRDLPWSDEQEPSWVQDMLAIRDTNKRNEEP</sequence>
<accession>A0ABW1ZRG1</accession>
<proteinExistence type="predicted"/>
<dbReference type="RefSeq" id="WP_224611968.1">
    <property type="nucleotide sequence ID" value="NZ_JAIQXV010000022.1"/>
</dbReference>
<name>A0ABW1ZRG1_9DEIO</name>
<gene>
    <name evidence="1" type="ORF">ACFP90_24005</name>
</gene>
<organism evidence="1 2">
    <name type="scientific">Deinococcus multiflagellatus</name>
    <dbReference type="NCBI Taxonomy" id="1656887"/>
    <lineage>
        <taxon>Bacteria</taxon>
        <taxon>Thermotogati</taxon>
        <taxon>Deinococcota</taxon>
        <taxon>Deinococci</taxon>
        <taxon>Deinococcales</taxon>
        <taxon>Deinococcaceae</taxon>
        <taxon>Deinococcus</taxon>
    </lineage>
</organism>
<evidence type="ECO:0000313" key="1">
    <source>
        <dbReference type="EMBL" id="MFC6663113.1"/>
    </source>
</evidence>
<protein>
    <submittedName>
        <fullName evidence="1">Uncharacterized protein</fullName>
    </submittedName>
</protein>